<evidence type="ECO:0000313" key="3">
    <source>
        <dbReference type="Proteomes" id="UP000765507"/>
    </source>
</evidence>
<protein>
    <submittedName>
        <fullName evidence="2">Uncharacterized protein</fullName>
    </submittedName>
</protein>
<dbReference type="OrthoDB" id="9425202at2759"/>
<keyword evidence="3" id="KW-1185">Reference proteome</keyword>
<evidence type="ECO:0000313" key="2">
    <source>
        <dbReference type="EMBL" id="KAG6930206.1"/>
    </source>
</evidence>
<name>A0A8T1SM48_CHESE</name>
<dbReference type="AlphaFoldDB" id="A0A8T1SM48"/>
<proteinExistence type="predicted"/>
<evidence type="ECO:0000256" key="1">
    <source>
        <dbReference type="SAM" id="Coils"/>
    </source>
</evidence>
<keyword evidence="1" id="KW-0175">Coiled coil</keyword>
<comment type="caution">
    <text evidence="2">The sequence shown here is derived from an EMBL/GenBank/DDBJ whole genome shotgun (WGS) entry which is preliminary data.</text>
</comment>
<organism evidence="2 3">
    <name type="scientific">Chelydra serpentina</name>
    <name type="common">Snapping turtle</name>
    <name type="synonym">Testudo serpentina</name>
    <dbReference type="NCBI Taxonomy" id="8475"/>
    <lineage>
        <taxon>Eukaryota</taxon>
        <taxon>Metazoa</taxon>
        <taxon>Chordata</taxon>
        <taxon>Craniata</taxon>
        <taxon>Vertebrata</taxon>
        <taxon>Euteleostomi</taxon>
        <taxon>Archelosauria</taxon>
        <taxon>Testudinata</taxon>
        <taxon>Testudines</taxon>
        <taxon>Cryptodira</taxon>
        <taxon>Durocryptodira</taxon>
        <taxon>Americhelydia</taxon>
        <taxon>Chelydroidea</taxon>
        <taxon>Chelydridae</taxon>
        <taxon>Chelydra</taxon>
    </lineage>
</organism>
<sequence length="212" mass="23989">MEKLQSYLTLDEDDLLSDLSSGDLEMLLSFLVGKVHESEVRVSTEKDEIMRLETEIAQYVAERDNCLSLAAQIVHLHPVLEEEFKTREQLQAVASELKRLKKDIAQDTSEQPDVAELEQLIAESETMITSLHQKQRMFKSEKVHLTKVLETTQNTLSEAQAESHAADQELLCLQKECTEQANVKSLGANEADRQLDACIRQLGVLNLLARKK</sequence>
<dbReference type="EMBL" id="JAHGAV010000155">
    <property type="protein sequence ID" value="KAG6930206.1"/>
    <property type="molecule type" value="Genomic_DNA"/>
</dbReference>
<reference evidence="2 3" key="1">
    <citation type="journal article" date="2020" name="G3 (Bethesda)">
        <title>Draft Genome of the Common Snapping Turtle, Chelydra serpentina, a Model for Phenotypic Plasticity in Reptiles.</title>
        <authorList>
            <person name="Das D."/>
            <person name="Singh S.K."/>
            <person name="Bierstedt J."/>
            <person name="Erickson A."/>
            <person name="Galli G.L.J."/>
            <person name="Crossley D.A. 2nd"/>
            <person name="Rhen T."/>
        </authorList>
    </citation>
    <scope>NUCLEOTIDE SEQUENCE [LARGE SCALE GENOMIC DNA]</scope>
    <source>
        <strain evidence="2">KW</strain>
    </source>
</reference>
<feature type="coiled-coil region" evidence="1">
    <location>
        <begin position="35"/>
        <end position="176"/>
    </location>
</feature>
<accession>A0A8T1SM48</accession>
<gene>
    <name evidence="2" type="ORF">G0U57_004158</name>
</gene>
<dbReference type="Proteomes" id="UP000765507">
    <property type="component" value="Unassembled WGS sequence"/>
</dbReference>